<evidence type="ECO:0000256" key="7">
    <source>
        <dbReference type="SAM" id="Phobius"/>
    </source>
</evidence>
<protein>
    <submittedName>
        <fullName evidence="8">Uracil permease</fullName>
    </submittedName>
</protein>
<reference evidence="8" key="1">
    <citation type="submission" date="2020-10" db="EMBL/GenBank/DDBJ databases">
        <authorList>
            <person name="Gilroy R."/>
        </authorList>
    </citation>
    <scope>NUCLEOTIDE SEQUENCE</scope>
    <source>
        <strain evidence="8">ChiSxjej2B14-8506</strain>
    </source>
</reference>
<dbReference type="PANTHER" id="PTHR42810:SF2">
    <property type="entry name" value="PURINE PERMEASE C1399.01C-RELATED"/>
    <property type="match status" value="1"/>
</dbReference>
<comment type="caution">
    <text evidence="8">The sequence shown here is derived from an EMBL/GenBank/DDBJ whole genome shotgun (WGS) entry which is preliminary data.</text>
</comment>
<dbReference type="GO" id="GO:0042907">
    <property type="term" value="F:xanthine transmembrane transporter activity"/>
    <property type="evidence" value="ECO:0007669"/>
    <property type="project" value="TreeGrafter"/>
</dbReference>
<feature type="transmembrane region" description="Helical" evidence="7">
    <location>
        <begin position="170"/>
        <end position="190"/>
    </location>
</feature>
<dbReference type="NCBIfam" id="TIGR00801">
    <property type="entry name" value="ncs2"/>
    <property type="match status" value="1"/>
</dbReference>
<feature type="transmembrane region" description="Helical" evidence="7">
    <location>
        <begin position="245"/>
        <end position="267"/>
    </location>
</feature>
<dbReference type="InterPro" id="IPR006043">
    <property type="entry name" value="NCS2"/>
</dbReference>
<dbReference type="PANTHER" id="PTHR42810">
    <property type="entry name" value="PURINE PERMEASE C1399.01C-RELATED"/>
    <property type="match status" value="1"/>
</dbReference>
<keyword evidence="3" id="KW-0813">Transport</keyword>
<dbReference type="EMBL" id="DVNK01000050">
    <property type="protein sequence ID" value="HIU47211.1"/>
    <property type="molecule type" value="Genomic_DNA"/>
</dbReference>
<dbReference type="PROSITE" id="PS01116">
    <property type="entry name" value="XANTH_URACIL_PERMASE"/>
    <property type="match status" value="1"/>
</dbReference>
<feature type="transmembrane region" description="Helical" evidence="7">
    <location>
        <begin position="39"/>
        <end position="55"/>
    </location>
</feature>
<gene>
    <name evidence="8" type="ORF">IAC59_08120</name>
</gene>
<comment type="similarity">
    <text evidence="2">Belongs to the nucleobase:cation symporter-2 (NCS2) (TC 2.A.40) family.</text>
</comment>
<keyword evidence="5 7" id="KW-1133">Transmembrane helix</keyword>
<evidence type="ECO:0000256" key="6">
    <source>
        <dbReference type="ARBA" id="ARBA00023136"/>
    </source>
</evidence>
<feature type="transmembrane region" description="Helical" evidence="7">
    <location>
        <begin position="12"/>
        <end position="33"/>
    </location>
</feature>
<feature type="transmembrane region" description="Helical" evidence="7">
    <location>
        <begin position="419"/>
        <end position="438"/>
    </location>
</feature>
<dbReference type="Proteomes" id="UP000824123">
    <property type="component" value="Unassembled WGS sequence"/>
</dbReference>
<proteinExistence type="inferred from homology"/>
<dbReference type="AlphaFoldDB" id="A0A9D1S538"/>
<feature type="transmembrane region" description="Helical" evidence="7">
    <location>
        <begin position="62"/>
        <end position="79"/>
    </location>
</feature>
<feature type="transmembrane region" description="Helical" evidence="7">
    <location>
        <begin position="359"/>
        <end position="381"/>
    </location>
</feature>
<evidence type="ECO:0000256" key="4">
    <source>
        <dbReference type="ARBA" id="ARBA00022692"/>
    </source>
</evidence>
<name>A0A9D1S538_9FIRM</name>
<evidence type="ECO:0000313" key="9">
    <source>
        <dbReference type="Proteomes" id="UP000824123"/>
    </source>
</evidence>
<sequence length="462" mass="47456">MQSANTKSAGKMVVLGIQHVFAMFGSTVLVPILTGLDPAMALLCAGLGTLIFHLVTGGKVPAFLGSSFAFIAAICTVAADASGNAALGSAEYMEGLRYAGGGIIVAGALYLVLAGLVMLFGADKIRSFFPPLVTGAIIIIIGLMLAPTAISNITTATNPATGASEALTGGALWINWLIAAITIGAMFFVSIRGRGFFKLVPILIGIAVGYCTALICQLLGANVFGSPLVDFSKLTTSSWIQLPHFMGPLFSWKAILTIAPLSIVTFVEHVGDMQANGAVVGRDFIKDPGLHRTLLGDGLATMVAGALGGPANTTYSENTGVLAATRNYNPTTLRIAAGFAIIIAFCGKISAFLQTLPAAVMGGISIILFGMIAAVGLRTLVENQVDFKSSRNLMIIAVMMVLGLGGAAINISLGSSGTIQFSGAALAAIVGIALNKLVPEKPADTPETDVPVDAAAKKDYKF</sequence>
<feature type="transmembrane region" description="Helical" evidence="7">
    <location>
        <begin position="202"/>
        <end position="225"/>
    </location>
</feature>
<keyword evidence="6 7" id="KW-0472">Membrane</keyword>
<feature type="transmembrane region" description="Helical" evidence="7">
    <location>
        <begin position="99"/>
        <end position="121"/>
    </location>
</feature>
<accession>A0A9D1S538</accession>
<dbReference type="Pfam" id="PF00860">
    <property type="entry name" value="Xan_ur_permease"/>
    <property type="match status" value="1"/>
</dbReference>
<feature type="transmembrane region" description="Helical" evidence="7">
    <location>
        <begin position="128"/>
        <end position="150"/>
    </location>
</feature>
<evidence type="ECO:0000256" key="2">
    <source>
        <dbReference type="ARBA" id="ARBA00008821"/>
    </source>
</evidence>
<evidence type="ECO:0000256" key="3">
    <source>
        <dbReference type="ARBA" id="ARBA00022448"/>
    </source>
</evidence>
<evidence type="ECO:0000256" key="5">
    <source>
        <dbReference type="ARBA" id="ARBA00022989"/>
    </source>
</evidence>
<feature type="transmembrane region" description="Helical" evidence="7">
    <location>
        <begin position="335"/>
        <end position="353"/>
    </location>
</feature>
<evidence type="ECO:0000313" key="8">
    <source>
        <dbReference type="EMBL" id="HIU47211.1"/>
    </source>
</evidence>
<keyword evidence="4 7" id="KW-0812">Transmembrane</keyword>
<comment type="subcellular location">
    <subcellularLocation>
        <location evidence="1">Membrane</location>
        <topology evidence="1">Multi-pass membrane protein</topology>
    </subcellularLocation>
</comment>
<dbReference type="GO" id="GO:0005886">
    <property type="term" value="C:plasma membrane"/>
    <property type="evidence" value="ECO:0007669"/>
    <property type="project" value="TreeGrafter"/>
</dbReference>
<feature type="transmembrane region" description="Helical" evidence="7">
    <location>
        <begin position="393"/>
        <end position="413"/>
    </location>
</feature>
<dbReference type="InterPro" id="IPR006042">
    <property type="entry name" value="Xan_ur_permease"/>
</dbReference>
<organism evidence="8 9">
    <name type="scientific">Candidatus Fimadaptatus faecigallinarum</name>
    <dbReference type="NCBI Taxonomy" id="2840814"/>
    <lineage>
        <taxon>Bacteria</taxon>
        <taxon>Bacillati</taxon>
        <taxon>Bacillota</taxon>
        <taxon>Clostridia</taxon>
        <taxon>Eubacteriales</taxon>
        <taxon>Candidatus Fimadaptatus</taxon>
    </lineage>
</organism>
<evidence type="ECO:0000256" key="1">
    <source>
        <dbReference type="ARBA" id="ARBA00004141"/>
    </source>
</evidence>
<reference evidence="8" key="2">
    <citation type="journal article" date="2021" name="PeerJ">
        <title>Extensive microbial diversity within the chicken gut microbiome revealed by metagenomics and culture.</title>
        <authorList>
            <person name="Gilroy R."/>
            <person name="Ravi A."/>
            <person name="Getino M."/>
            <person name="Pursley I."/>
            <person name="Horton D.L."/>
            <person name="Alikhan N.F."/>
            <person name="Baker D."/>
            <person name="Gharbi K."/>
            <person name="Hall N."/>
            <person name="Watson M."/>
            <person name="Adriaenssens E.M."/>
            <person name="Foster-Nyarko E."/>
            <person name="Jarju S."/>
            <person name="Secka A."/>
            <person name="Antonio M."/>
            <person name="Oren A."/>
            <person name="Chaudhuri R.R."/>
            <person name="La Ragione R."/>
            <person name="Hildebrand F."/>
            <person name="Pallen M.J."/>
        </authorList>
    </citation>
    <scope>NUCLEOTIDE SEQUENCE</scope>
    <source>
        <strain evidence="8">ChiSxjej2B14-8506</strain>
    </source>
</reference>